<gene>
    <name evidence="2" type="ORF">GCM10023196_028730</name>
</gene>
<feature type="region of interest" description="Disordered" evidence="1">
    <location>
        <begin position="1"/>
        <end position="70"/>
    </location>
</feature>
<organism evidence="2 3">
    <name type="scientific">Actinoallomurus vinaceus</name>
    <dbReference type="NCBI Taxonomy" id="1080074"/>
    <lineage>
        <taxon>Bacteria</taxon>
        <taxon>Bacillati</taxon>
        <taxon>Actinomycetota</taxon>
        <taxon>Actinomycetes</taxon>
        <taxon>Streptosporangiales</taxon>
        <taxon>Thermomonosporaceae</taxon>
        <taxon>Actinoallomurus</taxon>
    </lineage>
</organism>
<feature type="compositionally biased region" description="Low complexity" evidence="1">
    <location>
        <begin position="22"/>
        <end position="32"/>
    </location>
</feature>
<accession>A0ABP8U6T2</accession>
<reference evidence="3" key="1">
    <citation type="journal article" date="2019" name="Int. J. Syst. Evol. Microbiol.">
        <title>The Global Catalogue of Microorganisms (GCM) 10K type strain sequencing project: providing services to taxonomists for standard genome sequencing and annotation.</title>
        <authorList>
            <consortium name="The Broad Institute Genomics Platform"/>
            <consortium name="The Broad Institute Genome Sequencing Center for Infectious Disease"/>
            <person name="Wu L."/>
            <person name="Ma J."/>
        </authorList>
    </citation>
    <scope>NUCLEOTIDE SEQUENCE [LARGE SCALE GENOMIC DNA]</scope>
    <source>
        <strain evidence="3">JCM 17939</strain>
    </source>
</reference>
<feature type="compositionally biased region" description="Acidic residues" evidence="1">
    <location>
        <begin position="35"/>
        <end position="46"/>
    </location>
</feature>
<keyword evidence="3" id="KW-1185">Reference proteome</keyword>
<evidence type="ECO:0000256" key="1">
    <source>
        <dbReference type="SAM" id="MobiDB-lite"/>
    </source>
</evidence>
<evidence type="ECO:0000313" key="2">
    <source>
        <dbReference type="EMBL" id="GAA4625260.1"/>
    </source>
</evidence>
<name>A0ABP8U6T2_9ACTN</name>
<proteinExistence type="predicted"/>
<protein>
    <submittedName>
        <fullName evidence="2">Uncharacterized protein</fullName>
    </submittedName>
</protein>
<dbReference type="EMBL" id="BAABHK010000003">
    <property type="protein sequence ID" value="GAA4625260.1"/>
    <property type="molecule type" value="Genomic_DNA"/>
</dbReference>
<dbReference type="Proteomes" id="UP001501442">
    <property type="component" value="Unassembled WGS sequence"/>
</dbReference>
<comment type="caution">
    <text evidence="2">The sequence shown here is derived from an EMBL/GenBank/DDBJ whole genome shotgun (WGS) entry which is preliminary data.</text>
</comment>
<evidence type="ECO:0000313" key="3">
    <source>
        <dbReference type="Proteomes" id="UP001501442"/>
    </source>
</evidence>
<sequence length="129" mass="13123">MSWTGMSLITGGRPWRDRGNADGVPDVGEPLGVGEGEDEVDGDPEADVGGPPVGVSLGAPPPGPRDATGAAVRWCGVPGPQAATPPAVSTATAAAVRVRSSGRKAIGYPPGTTVDIYKTVRIWRLINLI</sequence>